<evidence type="ECO:0000313" key="6">
    <source>
        <dbReference type="Proteomes" id="UP000245461"/>
    </source>
</evidence>
<reference evidence="5 6" key="1">
    <citation type="submission" date="2018-05" db="EMBL/GenBank/DDBJ databases">
        <title>Zavarzinia sp. HR-AS.</title>
        <authorList>
            <person name="Lee Y."/>
            <person name="Jeon C.O."/>
        </authorList>
    </citation>
    <scope>NUCLEOTIDE SEQUENCE [LARGE SCALE GENOMIC DNA]</scope>
    <source>
        <strain evidence="5 6">HR-AS</strain>
    </source>
</reference>
<name>A0A317ECE0_9PROT</name>
<dbReference type="OrthoDB" id="288014at2"/>
<keyword evidence="1 4" id="KW-0533">Nickel</keyword>
<dbReference type="GO" id="GO:0016530">
    <property type="term" value="F:metallochaperone activity"/>
    <property type="evidence" value="ECO:0007669"/>
    <property type="project" value="UniProtKB-ARBA"/>
</dbReference>
<dbReference type="FunFam" id="3.30.2320.80:FF:000001">
    <property type="entry name" value="Hydrogenase maturation factor HypA"/>
    <property type="match status" value="1"/>
</dbReference>
<comment type="similarity">
    <text evidence="4">Belongs to the HypA/HybF family.</text>
</comment>
<dbReference type="Proteomes" id="UP000245461">
    <property type="component" value="Unassembled WGS sequence"/>
</dbReference>
<dbReference type="PANTHER" id="PTHR34535">
    <property type="entry name" value="HYDROGENASE MATURATION FACTOR HYPA"/>
    <property type="match status" value="1"/>
</dbReference>
<dbReference type="InterPro" id="IPR000688">
    <property type="entry name" value="HypA/HybF"/>
</dbReference>
<dbReference type="GO" id="GO:0008270">
    <property type="term" value="F:zinc ion binding"/>
    <property type="evidence" value="ECO:0007669"/>
    <property type="project" value="UniProtKB-UniRule"/>
</dbReference>
<feature type="binding site" evidence="4">
    <location>
        <position position="2"/>
    </location>
    <ligand>
        <name>Ni(2+)</name>
        <dbReference type="ChEBI" id="CHEBI:49786"/>
    </ligand>
</feature>
<dbReference type="EMBL" id="QGLE01000005">
    <property type="protein sequence ID" value="PWR22875.1"/>
    <property type="molecule type" value="Genomic_DNA"/>
</dbReference>
<comment type="function">
    <text evidence="4">Involved in the maturation of [NiFe] hydrogenases. Required for nickel insertion into the metal center of the hydrogenase.</text>
</comment>
<evidence type="ECO:0000256" key="1">
    <source>
        <dbReference type="ARBA" id="ARBA00022596"/>
    </source>
</evidence>
<keyword evidence="3 4" id="KW-0862">Zinc</keyword>
<dbReference type="GO" id="GO:0016151">
    <property type="term" value="F:nickel cation binding"/>
    <property type="evidence" value="ECO:0007669"/>
    <property type="project" value="UniProtKB-UniRule"/>
</dbReference>
<feature type="binding site" evidence="4">
    <location>
        <position position="92"/>
    </location>
    <ligand>
        <name>Zn(2+)</name>
        <dbReference type="ChEBI" id="CHEBI:29105"/>
    </ligand>
</feature>
<feature type="binding site" evidence="4">
    <location>
        <position position="76"/>
    </location>
    <ligand>
        <name>Zn(2+)</name>
        <dbReference type="ChEBI" id="CHEBI:29105"/>
    </ligand>
</feature>
<dbReference type="Pfam" id="PF01155">
    <property type="entry name" value="HypA"/>
    <property type="match status" value="1"/>
</dbReference>
<gene>
    <name evidence="4 5" type="primary">hypA</name>
    <name evidence="5" type="ORF">DKG74_10670</name>
</gene>
<organism evidence="5 6">
    <name type="scientific">Zavarzinia aquatilis</name>
    <dbReference type="NCBI Taxonomy" id="2211142"/>
    <lineage>
        <taxon>Bacteria</taxon>
        <taxon>Pseudomonadati</taxon>
        <taxon>Pseudomonadota</taxon>
        <taxon>Alphaproteobacteria</taxon>
        <taxon>Rhodospirillales</taxon>
        <taxon>Zavarziniaceae</taxon>
        <taxon>Zavarzinia</taxon>
    </lineage>
</organism>
<dbReference type="HAMAP" id="MF_00213">
    <property type="entry name" value="HypA_HybF"/>
    <property type="match status" value="1"/>
</dbReference>
<protein>
    <recommendedName>
        <fullName evidence="4">Hydrogenase maturation factor HypA</fullName>
    </recommendedName>
</protein>
<dbReference type="GO" id="GO:0051604">
    <property type="term" value="P:protein maturation"/>
    <property type="evidence" value="ECO:0007669"/>
    <property type="project" value="InterPro"/>
</dbReference>
<accession>A0A317ECE0</accession>
<evidence type="ECO:0000256" key="3">
    <source>
        <dbReference type="ARBA" id="ARBA00022833"/>
    </source>
</evidence>
<proteinExistence type="inferred from homology"/>
<dbReference type="PIRSF" id="PIRSF004761">
    <property type="entry name" value="Hydrgn_mat_HypA"/>
    <property type="match status" value="1"/>
</dbReference>
<feature type="binding site" evidence="4">
    <location>
        <position position="73"/>
    </location>
    <ligand>
        <name>Zn(2+)</name>
        <dbReference type="ChEBI" id="CHEBI:29105"/>
    </ligand>
</feature>
<keyword evidence="2 4" id="KW-0479">Metal-binding</keyword>
<sequence length="113" mass="12420">MHEMALCESVLAAIEDSARANNFTRVRRVRLEIGRFAGVEVQALRFGFDVVTRGTLCEGAELVVLEPPGKAWCFDCSSTVDLLARIDPCPQCGGHRLQPVSGDQMTIKDLEVE</sequence>
<evidence type="ECO:0000313" key="5">
    <source>
        <dbReference type="EMBL" id="PWR22875.1"/>
    </source>
</evidence>
<keyword evidence="6" id="KW-1185">Reference proteome</keyword>
<dbReference type="AlphaFoldDB" id="A0A317ECE0"/>
<evidence type="ECO:0000256" key="2">
    <source>
        <dbReference type="ARBA" id="ARBA00022723"/>
    </source>
</evidence>
<dbReference type="PANTHER" id="PTHR34535:SF3">
    <property type="entry name" value="HYDROGENASE MATURATION FACTOR HYPA"/>
    <property type="match status" value="1"/>
</dbReference>
<evidence type="ECO:0000256" key="4">
    <source>
        <dbReference type="HAMAP-Rule" id="MF_00213"/>
    </source>
</evidence>
<dbReference type="Gene3D" id="3.30.2320.80">
    <property type="match status" value="1"/>
</dbReference>
<dbReference type="NCBIfam" id="TIGR00100">
    <property type="entry name" value="hypA"/>
    <property type="match status" value="1"/>
</dbReference>
<comment type="caution">
    <text evidence="5">The sequence shown here is derived from an EMBL/GenBank/DDBJ whole genome shotgun (WGS) entry which is preliminary data.</text>
</comment>
<dbReference type="RefSeq" id="WP_109905528.1">
    <property type="nucleotide sequence ID" value="NZ_QGLE01000005.1"/>
</dbReference>
<feature type="binding site" evidence="4">
    <location>
        <position position="89"/>
    </location>
    <ligand>
        <name>Zn(2+)</name>
        <dbReference type="ChEBI" id="CHEBI:29105"/>
    </ligand>
</feature>